<evidence type="ECO:0000313" key="11">
    <source>
        <dbReference type="EMBL" id="KAF4705128.1"/>
    </source>
</evidence>
<evidence type="ECO:0000256" key="8">
    <source>
        <dbReference type="ARBA" id="ARBA00023136"/>
    </source>
</evidence>
<gene>
    <name evidence="11" type="ORF">FOZ62_004688</name>
    <name evidence="12" type="ORF">FOZ63_020731</name>
</gene>
<evidence type="ECO:0000256" key="7">
    <source>
        <dbReference type="ARBA" id="ARBA00022989"/>
    </source>
</evidence>
<dbReference type="PANTHER" id="PTHR22950">
    <property type="entry name" value="AMINO ACID TRANSPORTER"/>
    <property type="match status" value="1"/>
</dbReference>
<name>A0A7J6T9Y0_PEROL</name>
<evidence type="ECO:0000256" key="9">
    <source>
        <dbReference type="SAM" id="Phobius"/>
    </source>
</evidence>
<dbReference type="Pfam" id="PF01490">
    <property type="entry name" value="Aa_trans"/>
    <property type="match status" value="1"/>
</dbReference>
<comment type="similarity">
    <text evidence="2">Belongs to the amino acid/polyamine transporter 2 family.</text>
</comment>
<accession>A0A7J6T9Y0</accession>
<keyword evidence="6" id="KW-0029">Amino-acid transport</keyword>
<reference evidence="13 14" key="1">
    <citation type="submission" date="2020-04" db="EMBL/GenBank/DDBJ databases">
        <title>Perkinsus olseni comparative genomics.</title>
        <authorList>
            <person name="Bogema D.R."/>
        </authorList>
    </citation>
    <scope>NUCLEOTIDE SEQUENCE [LARGE SCALE GENOMIC DNA]</scope>
    <source>
        <strain evidence="11">ATCC PRA-205</strain>
        <strain evidence="12 13">ATCC PRA-207</strain>
    </source>
</reference>
<dbReference type="Proteomes" id="UP000553632">
    <property type="component" value="Unassembled WGS sequence"/>
</dbReference>
<evidence type="ECO:0000256" key="2">
    <source>
        <dbReference type="ARBA" id="ARBA00008066"/>
    </source>
</evidence>
<feature type="transmembrane region" description="Helical" evidence="9">
    <location>
        <begin position="35"/>
        <end position="57"/>
    </location>
</feature>
<evidence type="ECO:0000256" key="1">
    <source>
        <dbReference type="ARBA" id="ARBA00004128"/>
    </source>
</evidence>
<keyword evidence="7 9" id="KW-1133">Transmembrane helix</keyword>
<dbReference type="GO" id="GO:0015194">
    <property type="term" value="F:L-serine transmembrane transporter activity"/>
    <property type="evidence" value="ECO:0007669"/>
    <property type="project" value="TreeGrafter"/>
</dbReference>
<dbReference type="AlphaFoldDB" id="A0A7J6T9Y0"/>
<dbReference type="Proteomes" id="UP000574390">
    <property type="component" value="Unassembled WGS sequence"/>
</dbReference>
<evidence type="ECO:0000256" key="3">
    <source>
        <dbReference type="ARBA" id="ARBA00022448"/>
    </source>
</evidence>
<dbReference type="GO" id="GO:0061459">
    <property type="term" value="F:L-arginine transmembrane transporter activity"/>
    <property type="evidence" value="ECO:0007669"/>
    <property type="project" value="TreeGrafter"/>
</dbReference>
<feature type="transmembrane region" description="Helical" evidence="9">
    <location>
        <begin position="177"/>
        <end position="200"/>
    </location>
</feature>
<dbReference type="EMBL" id="JABANM010031117">
    <property type="protein sequence ID" value="KAF4705128.1"/>
    <property type="molecule type" value="Genomic_DNA"/>
</dbReference>
<keyword evidence="8 9" id="KW-0472">Membrane</keyword>
<dbReference type="GO" id="GO:0005313">
    <property type="term" value="F:L-glutamate transmembrane transporter activity"/>
    <property type="evidence" value="ECO:0007669"/>
    <property type="project" value="TreeGrafter"/>
</dbReference>
<evidence type="ECO:0000256" key="5">
    <source>
        <dbReference type="ARBA" id="ARBA00022692"/>
    </source>
</evidence>
<evidence type="ECO:0000313" key="12">
    <source>
        <dbReference type="EMBL" id="KAF4742084.1"/>
    </source>
</evidence>
<feature type="transmembrane region" description="Helical" evidence="9">
    <location>
        <begin position="110"/>
        <end position="130"/>
    </location>
</feature>
<protein>
    <recommendedName>
        <fullName evidence="10">Amino acid transporter transmembrane domain-containing protein</fullName>
    </recommendedName>
</protein>
<keyword evidence="4" id="KW-0926">Vacuole</keyword>
<comment type="subcellular location">
    <subcellularLocation>
        <location evidence="1">Vacuole membrane</location>
        <topology evidence="1">Multi-pass membrane protein</topology>
    </subcellularLocation>
</comment>
<keyword evidence="5 9" id="KW-0812">Transmembrane</keyword>
<keyword evidence="3" id="KW-0813">Transport</keyword>
<evidence type="ECO:0000256" key="4">
    <source>
        <dbReference type="ARBA" id="ARBA00022554"/>
    </source>
</evidence>
<dbReference type="GO" id="GO:0015189">
    <property type="term" value="F:L-lysine transmembrane transporter activity"/>
    <property type="evidence" value="ECO:0007669"/>
    <property type="project" value="TreeGrafter"/>
</dbReference>
<comment type="caution">
    <text evidence="12">The sequence shown here is derived from an EMBL/GenBank/DDBJ whole genome shotgun (WGS) entry which is preliminary data.</text>
</comment>
<feature type="transmembrane region" description="Helical" evidence="9">
    <location>
        <begin position="63"/>
        <end position="89"/>
    </location>
</feature>
<evidence type="ECO:0000313" key="14">
    <source>
        <dbReference type="Proteomes" id="UP000574390"/>
    </source>
</evidence>
<evidence type="ECO:0000259" key="10">
    <source>
        <dbReference type="Pfam" id="PF01490"/>
    </source>
</evidence>
<dbReference type="InterPro" id="IPR013057">
    <property type="entry name" value="AA_transpt_TM"/>
</dbReference>
<feature type="transmembrane region" description="Helical" evidence="9">
    <location>
        <begin position="363"/>
        <end position="387"/>
    </location>
</feature>
<dbReference type="PANTHER" id="PTHR22950:SF678">
    <property type="entry name" value="VACUOLAR AMINO ACID TRANSPORTER 5-RELATED"/>
    <property type="match status" value="1"/>
</dbReference>
<dbReference type="OMA" id="NTICYIV"/>
<feature type="transmembrane region" description="Helical" evidence="9">
    <location>
        <begin position="399"/>
        <end position="422"/>
    </location>
</feature>
<feature type="transmembrane region" description="Helical" evidence="9">
    <location>
        <begin position="150"/>
        <end position="170"/>
    </location>
</feature>
<feature type="domain" description="Amino acid transporter transmembrane" evidence="10">
    <location>
        <begin position="31"/>
        <end position="412"/>
    </location>
</feature>
<dbReference type="EMBL" id="JABANO010012267">
    <property type="protein sequence ID" value="KAF4742084.1"/>
    <property type="molecule type" value="Genomic_DNA"/>
</dbReference>
<feature type="transmembrane region" description="Helical" evidence="9">
    <location>
        <begin position="251"/>
        <end position="273"/>
    </location>
</feature>
<feature type="transmembrane region" description="Helical" evidence="9">
    <location>
        <begin position="336"/>
        <end position="357"/>
    </location>
</feature>
<evidence type="ECO:0000256" key="6">
    <source>
        <dbReference type="ARBA" id="ARBA00022970"/>
    </source>
</evidence>
<organism evidence="12 13">
    <name type="scientific">Perkinsus olseni</name>
    <name type="common">Perkinsus atlanticus</name>
    <dbReference type="NCBI Taxonomy" id="32597"/>
    <lineage>
        <taxon>Eukaryota</taxon>
        <taxon>Sar</taxon>
        <taxon>Alveolata</taxon>
        <taxon>Perkinsozoa</taxon>
        <taxon>Perkinsea</taxon>
        <taxon>Perkinsida</taxon>
        <taxon>Perkinsidae</taxon>
        <taxon>Perkinsus</taxon>
    </lineage>
</organism>
<feature type="transmembrane region" description="Helical" evidence="9">
    <location>
        <begin position="212"/>
        <end position="230"/>
    </location>
</feature>
<dbReference type="GO" id="GO:0005774">
    <property type="term" value="C:vacuolar membrane"/>
    <property type="evidence" value="ECO:0007669"/>
    <property type="project" value="UniProtKB-SubCell"/>
</dbReference>
<keyword evidence="13" id="KW-1185">Reference proteome</keyword>
<dbReference type="GO" id="GO:0005302">
    <property type="term" value="F:L-tyrosine transmembrane transporter activity"/>
    <property type="evidence" value="ECO:0007669"/>
    <property type="project" value="TreeGrafter"/>
</dbReference>
<dbReference type="GO" id="GO:0005290">
    <property type="term" value="F:L-histidine transmembrane transporter activity"/>
    <property type="evidence" value="ECO:0007669"/>
    <property type="project" value="TreeGrafter"/>
</dbReference>
<proteinExistence type="inferred from homology"/>
<feature type="transmembrane region" description="Helical" evidence="9">
    <location>
        <begin position="293"/>
        <end position="315"/>
    </location>
</feature>
<evidence type="ECO:0000313" key="13">
    <source>
        <dbReference type="Proteomes" id="UP000553632"/>
    </source>
</evidence>
<sequence length="427" mass="45956">MDVKEDVSTVEGQSDLINIRDSTYRLSKPPTGNVFTCWTVLAKTMIGTGMLTLAYGFSKCGWVVGFVLLAFAAAGAVFTLHLLGCLAMRSPTRHVTFYTMAEDCAPWSRWIVDLAIAVKCIGVGISYIQVSADTISLTINTWAKHTLNQTLLRDVTVVLLVLLVSPICLSKSISRTVVVNVLGLVSVCYVVILSICMTKLDAPTHASVPSSSGFMHVLSVFPTFIFAFTCHQNMFLCAEDLKDRTQRKLDIVAFGSEAAALSLYIPAIVFPYLTFGNTISSNFLLSYDADNSAVMVAYLLLGIAETCAFPLQALPARKSLIVLALRGKGLSPKAELYSRLGVGTAILLLTIAVALSVHSLGVTLSFVGVVGSNTITFIMPCFLYCMTIHKAGLPKGVKWVLAAGLCVIGLIILPLCLSSLIYEVVNK</sequence>